<dbReference type="GO" id="GO:0008270">
    <property type="term" value="F:zinc ion binding"/>
    <property type="evidence" value="ECO:0007669"/>
    <property type="project" value="UniProtKB-KW"/>
</dbReference>
<accession>A0A7W8XYD7</accession>
<evidence type="ECO:0000259" key="2">
    <source>
        <dbReference type="PROSITE" id="PS50157"/>
    </source>
</evidence>
<keyword evidence="1" id="KW-0862">Zinc</keyword>
<dbReference type="PROSITE" id="PS50157">
    <property type="entry name" value="ZINC_FINGER_C2H2_2"/>
    <property type="match status" value="1"/>
</dbReference>
<keyword evidence="1" id="KW-0863">Zinc-finger</keyword>
<gene>
    <name evidence="3" type="ORF">GGD50_006486</name>
</gene>
<keyword evidence="1" id="KW-0479">Metal-binding</keyword>
<evidence type="ECO:0000313" key="3">
    <source>
        <dbReference type="EMBL" id="MBB5577831.1"/>
    </source>
</evidence>
<dbReference type="AlphaFoldDB" id="A0A7W8XYD7"/>
<reference evidence="3 4" key="1">
    <citation type="submission" date="2020-08" db="EMBL/GenBank/DDBJ databases">
        <title>Genomic Encyclopedia of Type Strains, Phase IV (KMG-V): Genome sequencing to study the core and pangenomes of soil and plant-associated prokaryotes.</title>
        <authorList>
            <person name="Whitman W."/>
        </authorList>
    </citation>
    <scope>NUCLEOTIDE SEQUENCE [LARGE SCALE GENOMIC DNA]</scope>
    <source>
        <strain evidence="3 4">SEMIA 4064</strain>
    </source>
</reference>
<dbReference type="InterPro" id="IPR013087">
    <property type="entry name" value="Znf_C2H2_type"/>
</dbReference>
<dbReference type="RefSeq" id="WP_183941092.1">
    <property type="nucleotide sequence ID" value="NZ_JACHBI010000026.1"/>
</dbReference>
<sequence length="593" mass="66165">MVQLAFGSHPTRGLIHISQAERGSLCACTCPDCGRTLVAKKGKNAHHFAHNGDREGGIDLDCGGGGQMTALHQFARDIFLRRGAVTLPEAAIDGSIAIRSEEIAVVDARTELLMEGLQPDVHFSRSGRPCLIEIAVTHEIGAVKAAIIRRQKLETFEIKLDRLLDQKPLDSVAEDYVRHLAPRQWIFNAAFESEKQRMLACSGIPERGQQVLGPSAAEYARLYDEAEMRAKRPVGPAIKSRKAAIASYLNDPNKTFGGYFTISPEDWRAFILLDCLGRHPVSLQQIMDRLRQNQYLDRALAGLVVDADDARAAGLPTRKAESCVFSYLTWLEGMDAAVALRGGWCRLIDVPEYRPGAALHTGPRTDRHAAVDKRCAGVQSILDRIARHLHGEERRKFEEGIEAWWHTRLLGRDTPIDIIKGGNITRLLQRLEKLEKALASEKPAIDDAVKLPLESTLDRLWREEKARGPERVETLKEKAIAQLGDVIGPIWLEMVVDGSGNRTAQQLASESDSSLDYALKALASRSTLHADRSRKYLEDWAKREYGDGGVGFIKLHHPKLPLRTTPLNHCFDMASFEEMKAFVIEFYGKKIRR</sequence>
<evidence type="ECO:0000256" key="1">
    <source>
        <dbReference type="PROSITE-ProRule" id="PRU00042"/>
    </source>
</evidence>
<protein>
    <recommendedName>
        <fullName evidence="2">C2H2-type domain-containing protein</fullName>
    </recommendedName>
</protein>
<organism evidence="3 4">
    <name type="scientific">Rhizobium paranaense</name>
    <dbReference type="NCBI Taxonomy" id="1650438"/>
    <lineage>
        <taxon>Bacteria</taxon>
        <taxon>Pseudomonadati</taxon>
        <taxon>Pseudomonadota</taxon>
        <taxon>Alphaproteobacteria</taxon>
        <taxon>Hyphomicrobiales</taxon>
        <taxon>Rhizobiaceae</taxon>
        <taxon>Rhizobium/Agrobacterium group</taxon>
        <taxon>Rhizobium</taxon>
    </lineage>
</organism>
<name>A0A7W8XYD7_9HYPH</name>
<dbReference type="Proteomes" id="UP000549882">
    <property type="component" value="Unassembled WGS sequence"/>
</dbReference>
<keyword evidence="4" id="KW-1185">Reference proteome</keyword>
<comment type="caution">
    <text evidence="3">The sequence shown here is derived from an EMBL/GenBank/DDBJ whole genome shotgun (WGS) entry which is preliminary data.</text>
</comment>
<dbReference type="PROSITE" id="PS00028">
    <property type="entry name" value="ZINC_FINGER_C2H2_1"/>
    <property type="match status" value="1"/>
</dbReference>
<dbReference type="EMBL" id="JACHBI010000026">
    <property type="protein sequence ID" value="MBB5577831.1"/>
    <property type="molecule type" value="Genomic_DNA"/>
</dbReference>
<feature type="domain" description="C2H2-type" evidence="2">
    <location>
        <begin position="28"/>
        <end position="55"/>
    </location>
</feature>
<evidence type="ECO:0000313" key="4">
    <source>
        <dbReference type="Proteomes" id="UP000549882"/>
    </source>
</evidence>
<proteinExistence type="predicted"/>